<evidence type="ECO:0000256" key="6">
    <source>
        <dbReference type="SAM" id="Phobius"/>
    </source>
</evidence>
<dbReference type="EMBL" id="FAOP01000001">
    <property type="protein sequence ID" value="CUU01294.1"/>
    <property type="molecule type" value="Genomic_DNA"/>
</dbReference>
<evidence type="ECO:0000313" key="7">
    <source>
        <dbReference type="EMBL" id="CUU01294.1"/>
    </source>
</evidence>
<accession>A0A0P1LEA7</accession>
<evidence type="ECO:0000256" key="4">
    <source>
        <dbReference type="ARBA" id="ARBA00022989"/>
    </source>
</evidence>
<reference evidence="7 8" key="1">
    <citation type="submission" date="2015-11" db="EMBL/GenBank/DDBJ databases">
        <authorList>
            <person name="Zhang Y."/>
            <person name="Guo Z."/>
        </authorList>
    </citation>
    <scope>NUCLEOTIDE SEQUENCE [LARGE SCALE GENOMIC DNA]</scope>
    <source>
        <strain evidence="7">JGI-4</strain>
    </source>
</reference>
<keyword evidence="5 6" id="KW-0472">Membrane</keyword>
<protein>
    <submittedName>
        <fullName evidence="7">Membrane protein involved in the export of O-antigen and teichoic acid</fullName>
    </submittedName>
</protein>
<feature type="transmembrane region" description="Helical" evidence="6">
    <location>
        <begin position="50"/>
        <end position="71"/>
    </location>
</feature>
<dbReference type="Pfam" id="PF13440">
    <property type="entry name" value="Polysacc_synt_3"/>
    <property type="match status" value="1"/>
</dbReference>
<dbReference type="PANTHER" id="PTHR30250">
    <property type="entry name" value="PST FAMILY PREDICTED COLANIC ACID TRANSPORTER"/>
    <property type="match status" value="1"/>
</dbReference>
<gene>
    <name evidence="7" type="ORF">JGI4_00244</name>
</gene>
<feature type="transmembrane region" description="Helical" evidence="6">
    <location>
        <begin position="83"/>
        <end position="102"/>
    </location>
</feature>
<dbReference type="InterPro" id="IPR050833">
    <property type="entry name" value="Poly_Biosynth_Transport"/>
</dbReference>
<feature type="transmembrane region" description="Helical" evidence="6">
    <location>
        <begin position="299"/>
        <end position="322"/>
    </location>
</feature>
<keyword evidence="4 6" id="KW-1133">Transmembrane helix</keyword>
<dbReference type="RefSeq" id="WP_075457635.1">
    <property type="nucleotide sequence ID" value="NZ_CZVL01000004.1"/>
</dbReference>
<feature type="transmembrane region" description="Helical" evidence="6">
    <location>
        <begin position="175"/>
        <end position="195"/>
    </location>
</feature>
<evidence type="ECO:0000256" key="1">
    <source>
        <dbReference type="ARBA" id="ARBA00004651"/>
    </source>
</evidence>
<feature type="transmembrane region" description="Helical" evidence="6">
    <location>
        <begin position="447"/>
        <end position="467"/>
    </location>
</feature>
<accession>A0A0N7MPT1</accession>
<dbReference type="PANTHER" id="PTHR30250:SF11">
    <property type="entry name" value="O-ANTIGEN TRANSPORTER-RELATED"/>
    <property type="match status" value="1"/>
</dbReference>
<organism evidence="7 8">
    <name type="scientific">Candidatus Kryptonium thompsonii</name>
    <dbReference type="NCBI Taxonomy" id="1633631"/>
    <lineage>
        <taxon>Bacteria</taxon>
        <taxon>Pseudomonadati</taxon>
        <taxon>Candidatus Kryptoniota</taxon>
        <taxon>Candidatus Kryptonium</taxon>
    </lineage>
</organism>
<name>A0A0N7MPT1_9BACT</name>
<dbReference type="GO" id="GO:0005886">
    <property type="term" value="C:plasma membrane"/>
    <property type="evidence" value="ECO:0007669"/>
    <property type="project" value="UniProtKB-SubCell"/>
</dbReference>
<accession>A0A0P1MYC6</accession>
<proteinExistence type="predicted"/>
<feature type="transmembrane region" description="Helical" evidence="6">
    <location>
        <begin position="21"/>
        <end position="38"/>
    </location>
</feature>
<dbReference type="STRING" id="1633631.GCA_001442925_00246"/>
<accession>A0A0S4MQG9</accession>
<sequence>MDKSERLTIVKKAGFVSLSRLINLLGLLLTTIMLARYLSKPEFASYDQLWLIYNTFSPVLSFAFTSSVYFFGTRENAGKYITAMLLFLTLAGFILTFSLFLLRFEIAKFLNNPQFYNEFFKFAPFFLFSLPSLILDAILVLKNEFKKLFTITNFTVLAYVGVVVLTIILEQGIPFIFAGLSLISLLRFIYTWYLIKKFFNEKLETIFPYLKEILLYTSPLTLGHISALISRQVDKYIIANNFSSDLYATYTIGAKELPIIPLITSSFASVIFPEISKLHGAGKNSEIQRLIKDVVKSTSLIIIPIFSFLMFFSQEFILILFSKKYLDSTAIFRIYLFFLPVRILVYSSILSALGKQKIYMLISFLDLVLNLTLGTTLVKAIGLLGPAIAVVVSTYVEAFAMLFFISKALGGASLIKMLPVKFMISIFAFSLSASFLCYLMGSLIENAILRFILMGGLFSTFYLLVAVKLHKQI</sequence>
<evidence type="ECO:0000313" key="8">
    <source>
        <dbReference type="Proteomes" id="UP000182011"/>
    </source>
</evidence>
<evidence type="ECO:0000256" key="3">
    <source>
        <dbReference type="ARBA" id="ARBA00022692"/>
    </source>
</evidence>
<dbReference type="Proteomes" id="UP000182011">
    <property type="component" value="Unassembled WGS sequence"/>
</dbReference>
<dbReference type="OrthoDB" id="9814198at2"/>
<evidence type="ECO:0000256" key="2">
    <source>
        <dbReference type="ARBA" id="ARBA00022475"/>
    </source>
</evidence>
<evidence type="ECO:0000256" key="5">
    <source>
        <dbReference type="ARBA" id="ARBA00023136"/>
    </source>
</evidence>
<comment type="subcellular location">
    <subcellularLocation>
        <location evidence="1">Cell membrane</location>
        <topology evidence="1">Multi-pass membrane protein</topology>
    </subcellularLocation>
</comment>
<feature type="transmembrane region" description="Helical" evidence="6">
    <location>
        <begin position="360"/>
        <end position="381"/>
    </location>
</feature>
<feature type="transmembrane region" description="Helical" evidence="6">
    <location>
        <begin position="387"/>
        <end position="410"/>
    </location>
</feature>
<feature type="transmembrane region" description="Helical" evidence="6">
    <location>
        <begin position="148"/>
        <end position="169"/>
    </location>
</feature>
<keyword evidence="3 6" id="KW-0812">Transmembrane</keyword>
<keyword evidence="2" id="KW-1003">Cell membrane</keyword>
<dbReference type="AlphaFoldDB" id="A0A0N7MPT1"/>
<feature type="transmembrane region" description="Helical" evidence="6">
    <location>
        <begin position="422"/>
        <end position="441"/>
    </location>
</feature>
<feature type="transmembrane region" description="Helical" evidence="6">
    <location>
        <begin position="334"/>
        <end position="353"/>
    </location>
</feature>
<feature type="transmembrane region" description="Helical" evidence="6">
    <location>
        <begin position="122"/>
        <end position="141"/>
    </location>
</feature>